<keyword evidence="3" id="KW-1185">Reference proteome</keyword>
<feature type="transmembrane region" description="Helical" evidence="1">
    <location>
        <begin position="12"/>
        <end position="33"/>
    </location>
</feature>
<keyword evidence="1" id="KW-0812">Transmembrane</keyword>
<evidence type="ECO:0000313" key="3">
    <source>
        <dbReference type="Proteomes" id="UP000201838"/>
    </source>
</evidence>
<evidence type="ECO:0000256" key="1">
    <source>
        <dbReference type="SAM" id="Phobius"/>
    </source>
</evidence>
<dbReference type="EMBL" id="FXXQ01000003">
    <property type="protein sequence ID" value="SMX23136.1"/>
    <property type="molecule type" value="Genomic_DNA"/>
</dbReference>
<sequence>MFADRIRSMLGLHWLVLFGAIIASWVALYAMAIPQELREASRLFGSEFWVSLCAITPDLAGFTRVTLMWLLMSTAMMLPTALPAFAAYDDLTQSGAETDFHMLAVGFIAVWAGFALVASGLQMALFHYELVSSFGDSRSLWLSALLLAIAGLYQFTDMKEACLSKCRAPLTFFMQYWGETPVRLGVRLGATCLGCCWALMLLAFVGGVMSLAFMGLATLIMILEKLPEIGRWISRPLGFTLIGASGFVALTGL</sequence>
<feature type="transmembrane region" description="Helical" evidence="1">
    <location>
        <begin position="100"/>
        <end position="126"/>
    </location>
</feature>
<dbReference type="Proteomes" id="UP000201838">
    <property type="component" value="Unassembled WGS sequence"/>
</dbReference>
<reference evidence="2 3" key="1">
    <citation type="submission" date="2017-05" db="EMBL/GenBank/DDBJ databases">
        <authorList>
            <person name="Song R."/>
            <person name="Chenine A.L."/>
            <person name="Ruprecht R.M."/>
        </authorList>
    </citation>
    <scope>NUCLEOTIDE SEQUENCE [LARGE SCALE GENOMIC DNA]</scope>
    <source>
        <strain evidence="2 3">CECT 8489</strain>
    </source>
</reference>
<keyword evidence="1" id="KW-1133">Transmembrane helix</keyword>
<dbReference type="InterPro" id="IPR018688">
    <property type="entry name" value="PpoB2-like"/>
</dbReference>
<dbReference type="Pfam" id="PF09948">
    <property type="entry name" value="PpoB2"/>
    <property type="match status" value="1"/>
</dbReference>
<proteinExistence type="predicted"/>
<dbReference type="AlphaFoldDB" id="A0A238IXM2"/>
<feature type="transmembrane region" description="Helical" evidence="1">
    <location>
        <begin position="197"/>
        <end position="223"/>
    </location>
</feature>
<feature type="transmembrane region" description="Helical" evidence="1">
    <location>
        <begin position="229"/>
        <end position="250"/>
    </location>
</feature>
<keyword evidence="1" id="KW-0472">Membrane</keyword>
<gene>
    <name evidence="2" type="ORF">BOA8489_01239</name>
</gene>
<evidence type="ECO:0008006" key="4">
    <source>
        <dbReference type="Google" id="ProtNLM"/>
    </source>
</evidence>
<feature type="transmembrane region" description="Helical" evidence="1">
    <location>
        <begin position="67"/>
        <end position="88"/>
    </location>
</feature>
<name>A0A238IXM2_9RHOB</name>
<evidence type="ECO:0000313" key="2">
    <source>
        <dbReference type="EMBL" id="SMX23136.1"/>
    </source>
</evidence>
<organism evidence="2 3">
    <name type="scientific">Boseongicola aestuarii</name>
    <dbReference type="NCBI Taxonomy" id="1470561"/>
    <lineage>
        <taxon>Bacteria</taxon>
        <taxon>Pseudomonadati</taxon>
        <taxon>Pseudomonadota</taxon>
        <taxon>Alphaproteobacteria</taxon>
        <taxon>Rhodobacterales</taxon>
        <taxon>Paracoccaceae</taxon>
        <taxon>Boseongicola</taxon>
    </lineage>
</organism>
<accession>A0A238IXM2</accession>
<feature type="transmembrane region" description="Helical" evidence="1">
    <location>
        <begin position="138"/>
        <end position="155"/>
    </location>
</feature>
<protein>
    <recommendedName>
        <fullName evidence="4">Metal-binding integral membrane protein</fullName>
    </recommendedName>
</protein>